<dbReference type="EMBL" id="CACSLK010027624">
    <property type="protein sequence ID" value="CAA0826774.1"/>
    <property type="molecule type" value="Genomic_DNA"/>
</dbReference>
<evidence type="ECO:0000256" key="2">
    <source>
        <dbReference type="ARBA" id="ARBA00023015"/>
    </source>
</evidence>
<keyword evidence="2" id="KW-0805">Transcription regulation</keyword>
<evidence type="ECO:0000313" key="9">
    <source>
        <dbReference type="Proteomes" id="UP001153555"/>
    </source>
</evidence>
<proteinExistence type="predicted"/>
<dbReference type="InterPro" id="IPR052245">
    <property type="entry name" value="Plant_Stress_Dev_TF"/>
</dbReference>
<evidence type="ECO:0000256" key="4">
    <source>
        <dbReference type="ARBA" id="ARBA00023163"/>
    </source>
</evidence>
<dbReference type="InterPro" id="IPR009057">
    <property type="entry name" value="Homeodomain-like_sf"/>
</dbReference>
<dbReference type="AlphaFoldDB" id="A0A9N7REZ2"/>
<evidence type="ECO:0000256" key="5">
    <source>
        <dbReference type="ARBA" id="ARBA00023242"/>
    </source>
</evidence>
<dbReference type="GO" id="GO:0003677">
    <property type="term" value="F:DNA binding"/>
    <property type="evidence" value="ECO:0007669"/>
    <property type="project" value="UniProtKB-KW"/>
</dbReference>
<feature type="domain" description="HTH myb-type" evidence="7">
    <location>
        <begin position="89"/>
        <end position="124"/>
    </location>
</feature>
<dbReference type="Proteomes" id="UP001153555">
    <property type="component" value="Unassembled WGS sequence"/>
</dbReference>
<gene>
    <name evidence="8" type="ORF">SHERM_01969</name>
</gene>
<protein>
    <submittedName>
        <fullName evidence="8">Homeodomain-like superfamily protein</fullName>
    </submittedName>
</protein>
<organism evidence="8 9">
    <name type="scientific">Striga hermonthica</name>
    <name type="common">Purple witchweed</name>
    <name type="synonym">Buchnera hermonthica</name>
    <dbReference type="NCBI Taxonomy" id="68872"/>
    <lineage>
        <taxon>Eukaryota</taxon>
        <taxon>Viridiplantae</taxon>
        <taxon>Streptophyta</taxon>
        <taxon>Embryophyta</taxon>
        <taxon>Tracheophyta</taxon>
        <taxon>Spermatophyta</taxon>
        <taxon>Magnoliopsida</taxon>
        <taxon>eudicotyledons</taxon>
        <taxon>Gunneridae</taxon>
        <taxon>Pentapetalae</taxon>
        <taxon>asterids</taxon>
        <taxon>lamiids</taxon>
        <taxon>Lamiales</taxon>
        <taxon>Orobanchaceae</taxon>
        <taxon>Buchnereae</taxon>
        <taxon>Striga</taxon>
    </lineage>
</organism>
<dbReference type="PANTHER" id="PTHR44191:SF84">
    <property type="entry name" value="F25A4.19 PROTEIN"/>
    <property type="match status" value="1"/>
</dbReference>
<dbReference type="GO" id="GO:0005634">
    <property type="term" value="C:nucleus"/>
    <property type="evidence" value="ECO:0007669"/>
    <property type="project" value="UniProtKB-SubCell"/>
</dbReference>
<dbReference type="InterPro" id="IPR017930">
    <property type="entry name" value="Myb_dom"/>
</dbReference>
<dbReference type="SUPFAM" id="SSF46689">
    <property type="entry name" value="Homeodomain-like"/>
    <property type="match status" value="1"/>
</dbReference>
<keyword evidence="5" id="KW-0539">Nucleus</keyword>
<feature type="compositionally biased region" description="Low complexity" evidence="6">
    <location>
        <begin position="71"/>
        <end position="80"/>
    </location>
</feature>
<reference evidence="8" key="1">
    <citation type="submission" date="2019-12" db="EMBL/GenBank/DDBJ databases">
        <authorList>
            <person name="Scholes J."/>
        </authorList>
    </citation>
    <scope>NUCLEOTIDE SEQUENCE</scope>
</reference>
<dbReference type="PANTHER" id="PTHR44191">
    <property type="entry name" value="TRANSCRIPTION FACTOR KUA1"/>
    <property type="match status" value="1"/>
</dbReference>
<sequence>MSQSNEAPSAAVDGGGVYEIILFGVRVKVDPMRKSVSMNNLSEYEPANKDGSPNNGKEPPKSAAEKGGAAGYASADDAAAQESNANRERERKRGVPWTEEEHRLFLIGLERIGRGDWRGISRNFEKSSLAKKNVIKTSPNIVTPVSAPTPSTLVDLDLNNEAEAAVEASPLSLGLSLSSCQDQPCTNGSDYEMMSSLKNGDNYISVA</sequence>
<feature type="region of interest" description="Disordered" evidence="6">
    <location>
        <begin position="38"/>
        <end position="94"/>
    </location>
</feature>
<dbReference type="Gene3D" id="1.10.10.60">
    <property type="entry name" value="Homeodomain-like"/>
    <property type="match status" value="1"/>
</dbReference>
<keyword evidence="3 8" id="KW-0238">DNA-binding</keyword>
<dbReference type="InterPro" id="IPR006447">
    <property type="entry name" value="Myb_dom_plants"/>
</dbReference>
<dbReference type="GO" id="GO:0009739">
    <property type="term" value="P:response to gibberellin"/>
    <property type="evidence" value="ECO:0007669"/>
    <property type="project" value="TreeGrafter"/>
</dbReference>
<keyword evidence="4" id="KW-0804">Transcription</keyword>
<evidence type="ECO:0000313" key="8">
    <source>
        <dbReference type="EMBL" id="CAA0826774.1"/>
    </source>
</evidence>
<comment type="subcellular location">
    <subcellularLocation>
        <location evidence="1">Nucleus</location>
    </subcellularLocation>
</comment>
<dbReference type="Pfam" id="PF00249">
    <property type="entry name" value="Myb_DNA-binding"/>
    <property type="match status" value="1"/>
</dbReference>
<dbReference type="NCBIfam" id="TIGR01557">
    <property type="entry name" value="myb_SHAQKYF"/>
    <property type="match status" value="1"/>
</dbReference>
<feature type="compositionally biased region" description="Basic and acidic residues" evidence="6">
    <location>
        <begin position="85"/>
        <end position="94"/>
    </location>
</feature>
<accession>A0A9N7REZ2</accession>
<evidence type="ECO:0000256" key="6">
    <source>
        <dbReference type="SAM" id="MobiDB-lite"/>
    </source>
</evidence>
<comment type="caution">
    <text evidence="8">The sequence shown here is derived from an EMBL/GenBank/DDBJ whole genome shotgun (WGS) entry which is preliminary data.</text>
</comment>
<dbReference type="OrthoDB" id="118550at2759"/>
<dbReference type="PROSITE" id="PS51294">
    <property type="entry name" value="HTH_MYB"/>
    <property type="match status" value="1"/>
</dbReference>
<keyword evidence="9" id="KW-1185">Reference proteome</keyword>
<keyword evidence="8" id="KW-0371">Homeobox</keyword>
<dbReference type="GO" id="GO:0006355">
    <property type="term" value="P:regulation of DNA-templated transcription"/>
    <property type="evidence" value="ECO:0007669"/>
    <property type="project" value="UniProtKB-ARBA"/>
</dbReference>
<evidence type="ECO:0000256" key="1">
    <source>
        <dbReference type="ARBA" id="ARBA00004123"/>
    </source>
</evidence>
<dbReference type="InterPro" id="IPR001005">
    <property type="entry name" value="SANT/Myb"/>
</dbReference>
<dbReference type="GO" id="GO:0009723">
    <property type="term" value="P:response to ethylene"/>
    <property type="evidence" value="ECO:0007669"/>
    <property type="project" value="TreeGrafter"/>
</dbReference>
<evidence type="ECO:0000256" key="3">
    <source>
        <dbReference type="ARBA" id="ARBA00023125"/>
    </source>
</evidence>
<dbReference type="CDD" id="cd00167">
    <property type="entry name" value="SANT"/>
    <property type="match status" value="1"/>
</dbReference>
<name>A0A9N7REZ2_STRHE</name>
<evidence type="ECO:0000259" key="7">
    <source>
        <dbReference type="PROSITE" id="PS51294"/>
    </source>
</evidence>